<protein>
    <recommendedName>
        <fullName evidence="4">Lipoprotein</fullName>
    </recommendedName>
</protein>
<accession>A0A543EA68</accession>
<evidence type="ECO:0000256" key="1">
    <source>
        <dbReference type="SAM" id="Phobius"/>
    </source>
</evidence>
<sequence>MRYFNIKTQNKNINLMYIVFPILFLFLCACKNRSYILYYNKINSIDSIYRMKNDTLTAIKKFKRVFLNFEPRNDERMEEYENYIKFSDKYNKNFGGKKSLNKLIRLVAPYWRFKREDTDFFKLYKKYGIDSIAVEQKVIEWKNSLNKQLIDSFRIAFIRDQVKDSITGQQSLNNFRKNASLLKWTLANYGYPSMQKIGLETDDGVFMPMLIYLNHMAQIEDYEYFKTKLLDYVKSGDLPPRDYVEMIERHVQVNHLKPVYGVKSTDEEIIEDTVNINYNRKLIGLQSLKIRRKITKEFLKNNSKKK</sequence>
<keyword evidence="3" id="KW-1185">Reference proteome</keyword>
<evidence type="ECO:0000313" key="2">
    <source>
        <dbReference type="EMBL" id="TQM18369.1"/>
    </source>
</evidence>
<evidence type="ECO:0008006" key="4">
    <source>
        <dbReference type="Google" id="ProtNLM"/>
    </source>
</evidence>
<name>A0A543EA68_9FLAO</name>
<keyword evidence="1" id="KW-0472">Membrane</keyword>
<comment type="caution">
    <text evidence="2">The sequence shown here is derived from an EMBL/GenBank/DDBJ whole genome shotgun (WGS) entry which is preliminary data.</text>
</comment>
<keyword evidence="1" id="KW-1133">Transmembrane helix</keyword>
<organism evidence="2 3">
    <name type="scientific">Chryseobacterium aquifrigidense</name>
    <dbReference type="NCBI Taxonomy" id="558021"/>
    <lineage>
        <taxon>Bacteria</taxon>
        <taxon>Pseudomonadati</taxon>
        <taxon>Bacteroidota</taxon>
        <taxon>Flavobacteriia</taxon>
        <taxon>Flavobacteriales</taxon>
        <taxon>Weeksellaceae</taxon>
        <taxon>Chryseobacterium group</taxon>
        <taxon>Chryseobacterium</taxon>
    </lineage>
</organism>
<feature type="transmembrane region" description="Helical" evidence="1">
    <location>
        <begin position="12"/>
        <end position="30"/>
    </location>
</feature>
<evidence type="ECO:0000313" key="3">
    <source>
        <dbReference type="Proteomes" id="UP000316437"/>
    </source>
</evidence>
<keyword evidence="1" id="KW-0812">Transmembrane</keyword>
<gene>
    <name evidence="2" type="ORF">FB551_4151</name>
</gene>
<dbReference type="PROSITE" id="PS51257">
    <property type="entry name" value="PROKAR_LIPOPROTEIN"/>
    <property type="match status" value="1"/>
</dbReference>
<dbReference type="Proteomes" id="UP000316437">
    <property type="component" value="Unassembled WGS sequence"/>
</dbReference>
<dbReference type="EMBL" id="VFPD01000003">
    <property type="protein sequence ID" value="TQM18369.1"/>
    <property type="molecule type" value="Genomic_DNA"/>
</dbReference>
<reference evidence="2 3" key="1">
    <citation type="submission" date="2019-06" db="EMBL/GenBank/DDBJ databases">
        <title>Sorghum-associated microbial communities from plants grown in Nebraska, USA.</title>
        <authorList>
            <person name="Schachtman D."/>
        </authorList>
    </citation>
    <scope>NUCLEOTIDE SEQUENCE [LARGE SCALE GENOMIC DNA]</scope>
    <source>
        <strain evidence="2 3">110</strain>
    </source>
</reference>
<proteinExistence type="predicted"/>
<dbReference type="AlphaFoldDB" id="A0A543EA68"/>